<feature type="region of interest" description="Disordered" evidence="1">
    <location>
        <begin position="1"/>
        <end position="121"/>
    </location>
</feature>
<dbReference type="AlphaFoldDB" id="A0A6P8ZK11"/>
<reference evidence="3" key="1">
    <citation type="submission" date="2025-08" db="UniProtKB">
        <authorList>
            <consortium name="RefSeq"/>
        </authorList>
    </citation>
    <scope>IDENTIFICATION</scope>
    <source>
        <tissue evidence="3">Total insect</tissue>
    </source>
</reference>
<accession>A0A6P8ZK11</accession>
<feature type="compositionally biased region" description="Basic and acidic residues" evidence="1">
    <location>
        <begin position="44"/>
        <end position="53"/>
    </location>
</feature>
<dbReference type="Proteomes" id="UP000515158">
    <property type="component" value="Unplaced"/>
</dbReference>
<evidence type="ECO:0000256" key="1">
    <source>
        <dbReference type="SAM" id="MobiDB-lite"/>
    </source>
</evidence>
<feature type="compositionally biased region" description="Basic and acidic residues" evidence="1">
    <location>
        <begin position="1"/>
        <end position="13"/>
    </location>
</feature>
<dbReference type="GeneID" id="117642327"/>
<gene>
    <name evidence="3" type="primary">LOC117642327</name>
</gene>
<organism evidence="3">
    <name type="scientific">Thrips palmi</name>
    <name type="common">Melon thrips</name>
    <dbReference type="NCBI Taxonomy" id="161013"/>
    <lineage>
        <taxon>Eukaryota</taxon>
        <taxon>Metazoa</taxon>
        <taxon>Ecdysozoa</taxon>
        <taxon>Arthropoda</taxon>
        <taxon>Hexapoda</taxon>
        <taxon>Insecta</taxon>
        <taxon>Pterygota</taxon>
        <taxon>Neoptera</taxon>
        <taxon>Paraneoptera</taxon>
        <taxon>Thysanoptera</taxon>
        <taxon>Terebrantia</taxon>
        <taxon>Thripoidea</taxon>
        <taxon>Thripidae</taxon>
        <taxon>Thrips</taxon>
    </lineage>
</organism>
<protein>
    <submittedName>
        <fullName evidence="3">Uncharacterized protein LOC117642327</fullName>
    </submittedName>
</protein>
<dbReference type="KEGG" id="tpal:117642327"/>
<name>A0A6P8ZK11_THRPL</name>
<dbReference type="InParanoid" id="A0A6P8ZK11"/>
<proteinExistence type="predicted"/>
<keyword evidence="2" id="KW-1185">Reference proteome</keyword>
<dbReference type="RefSeq" id="XP_034236294.1">
    <property type="nucleotide sequence ID" value="XM_034380403.1"/>
</dbReference>
<sequence>MSRCEIWKGRALESESESSSSESSTGTVSSSEEDESMVVDVEAIELHAEKDLELSSEDDDDTPGTVVDVATGPSAGDDEAARHAWEPTPLAEKVPAPPAEWLPPLPPALIEKRSPTEVHNP</sequence>
<feature type="compositionally biased region" description="Low complexity" evidence="1">
    <location>
        <begin position="63"/>
        <end position="73"/>
    </location>
</feature>
<feature type="compositionally biased region" description="Low complexity" evidence="1">
    <location>
        <begin position="17"/>
        <end position="30"/>
    </location>
</feature>
<feature type="compositionally biased region" description="Pro residues" evidence="1">
    <location>
        <begin position="95"/>
        <end position="107"/>
    </location>
</feature>
<evidence type="ECO:0000313" key="3">
    <source>
        <dbReference type="RefSeq" id="XP_034236294.1"/>
    </source>
</evidence>
<evidence type="ECO:0000313" key="2">
    <source>
        <dbReference type="Proteomes" id="UP000515158"/>
    </source>
</evidence>
<feature type="compositionally biased region" description="Basic and acidic residues" evidence="1">
    <location>
        <begin position="110"/>
        <end position="121"/>
    </location>
</feature>